<keyword evidence="1" id="KW-1133">Transmembrane helix</keyword>
<organism evidence="2 3">
    <name type="scientific">Patella caerulea</name>
    <name type="common">Rayed Mediterranean limpet</name>
    <dbReference type="NCBI Taxonomy" id="87958"/>
    <lineage>
        <taxon>Eukaryota</taxon>
        <taxon>Metazoa</taxon>
        <taxon>Spiralia</taxon>
        <taxon>Lophotrochozoa</taxon>
        <taxon>Mollusca</taxon>
        <taxon>Gastropoda</taxon>
        <taxon>Patellogastropoda</taxon>
        <taxon>Patelloidea</taxon>
        <taxon>Patellidae</taxon>
        <taxon>Patella</taxon>
    </lineage>
</organism>
<name>A0AAN8PQ00_PATCE</name>
<evidence type="ECO:0000313" key="3">
    <source>
        <dbReference type="Proteomes" id="UP001347796"/>
    </source>
</evidence>
<proteinExistence type="predicted"/>
<dbReference type="AlphaFoldDB" id="A0AAN8PQ00"/>
<accession>A0AAN8PQ00</accession>
<evidence type="ECO:0000256" key="1">
    <source>
        <dbReference type="SAM" id="Phobius"/>
    </source>
</evidence>
<feature type="transmembrane region" description="Helical" evidence="1">
    <location>
        <begin position="87"/>
        <end position="112"/>
    </location>
</feature>
<dbReference type="PANTHER" id="PTHR16125">
    <property type="entry name" value="TRANSMEMBRANE PROTEIN 74"/>
    <property type="match status" value="1"/>
</dbReference>
<feature type="transmembrane region" description="Helical" evidence="1">
    <location>
        <begin position="34"/>
        <end position="54"/>
    </location>
</feature>
<keyword evidence="3" id="KW-1185">Reference proteome</keyword>
<dbReference type="InterPro" id="IPR029695">
    <property type="entry name" value="TMEM74-like"/>
</dbReference>
<evidence type="ECO:0000313" key="2">
    <source>
        <dbReference type="EMBL" id="KAK6179638.1"/>
    </source>
</evidence>
<keyword evidence="1" id="KW-0472">Membrane</keyword>
<keyword evidence="1" id="KW-0812">Transmembrane</keyword>
<comment type="caution">
    <text evidence="2">The sequence shown here is derived from an EMBL/GenBank/DDBJ whole genome shotgun (WGS) entry which is preliminary data.</text>
</comment>
<sequence>MENKILSGEKENNEEEEDDKVCCMPTETLADKTMIGALICVVIGLIIATTGYLIPREYSFDNHLPAREMEAKEKYYADLAHTLDMCVIVGMSFVAVGGILTMAVFTCTILLADCDSVSKRHKSTLMGEDANGQDNYGAVSRR</sequence>
<gene>
    <name evidence="2" type="ORF">SNE40_011952</name>
</gene>
<dbReference type="EMBL" id="JAZGQO010000008">
    <property type="protein sequence ID" value="KAK6179638.1"/>
    <property type="molecule type" value="Genomic_DNA"/>
</dbReference>
<dbReference type="Pfam" id="PF14927">
    <property type="entry name" value="Neurensin"/>
    <property type="match status" value="1"/>
</dbReference>
<dbReference type="PANTHER" id="PTHR16125:SF1">
    <property type="entry name" value="TRANSMEMBRANE PROTEIN 74B-LIKE"/>
    <property type="match status" value="1"/>
</dbReference>
<reference evidence="2 3" key="1">
    <citation type="submission" date="2024-01" db="EMBL/GenBank/DDBJ databases">
        <title>The genome of the rayed Mediterranean limpet Patella caerulea (Linnaeus, 1758).</title>
        <authorList>
            <person name="Anh-Thu Weber A."/>
            <person name="Halstead-Nussloch G."/>
        </authorList>
    </citation>
    <scope>NUCLEOTIDE SEQUENCE [LARGE SCALE GENOMIC DNA]</scope>
    <source>
        <strain evidence="2">AATW-2023a</strain>
        <tissue evidence="2">Whole specimen</tissue>
    </source>
</reference>
<dbReference type="Proteomes" id="UP001347796">
    <property type="component" value="Unassembled WGS sequence"/>
</dbReference>
<protein>
    <submittedName>
        <fullName evidence="2">Uncharacterized protein</fullName>
    </submittedName>
</protein>